<dbReference type="Gene3D" id="3.40.50.300">
    <property type="entry name" value="P-loop containing nucleotide triphosphate hydrolases"/>
    <property type="match status" value="1"/>
</dbReference>
<dbReference type="SUPFAM" id="SSF52058">
    <property type="entry name" value="L domain-like"/>
    <property type="match status" value="1"/>
</dbReference>
<evidence type="ECO:0000256" key="2">
    <source>
        <dbReference type="ARBA" id="ARBA00022614"/>
    </source>
</evidence>
<dbReference type="InterPro" id="IPR036390">
    <property type="entry name" value="WH_DNA-bd_sf"/>
</dbReference>
<dbReference type="Pfam" id="PF00931">
    <property type="entry name" value="NB-ARC"/>
    <property type="match status" value="1"/>
</dbReference>
<dbReference type="PANTHER" id="PTHR11017:SF333">
    <property type="entry name" value="ADP-RIBOSYL CYCLASE_CYCLIC ADP-RIBOSE HYDROLASE-RELATED"/>
    <property type="match status" value="1"/>
</dbReference>
<evidence type="ECO:0000256" key="4">
    <source>
        <dbReference type="ARBA" id="ARBA00022801"/>
    </source>
</evidence>
<dbReference type="SMART" id="SM00255">
    <property type="entry name" value="TIR"/>
    <property type="match status" value="1"/>
</dbReference>
<dbReference type="Pfam" id="PF23282">
    <property type="entry name" value="WHD_ROQ1"/>
    <property type="match status" value="1"/>
</dbReference>
<dbReference type="SUPFAM" id="SSF52540">
    <property type="entry name" value="P-loop containing nucleoside triphosphate hydrolases"/>
    <property type="match status" value="1"/>
</dbReference>
<dbReference type="FunFam" id="3.40.50.300:FF:001002">
    <property type="entry name" value="Disease resistance protein (TIR-NBS-LRR class)"/>
    <property type="match status" value="1"/>
</dbReference>
<dbReference type="InterPro" id="IPR035897">
    <property type="entry name" value="Toll_tir_struct_dom_sf"/>
</dbReference>
<comment type="caution">
    <text evidence="9">The sequence shown here is derived from an EMBL/GenBank/DDBJ whole genome shotgun (WGS) entry which is preliminary data.</text>
</comment>
<dbReference type="GO" id="GO:0007165">
    <property type="term" value="P:signal transduction"/>
    <property type="evidence" value="ECO:0007669"/>
    <property type="project" value="InterPro"/>
</dbReference>
<dbReference type="InterPro" id="IPR002182">
    <property type="entry name" value="NB-ARC"/>
</dbReference>
<dbReference type="EMBL" id="LUHQ01000003">
    <property type="protein sequence ID" value="OAP01890.1"/>
    <property type="molecule type" value="Genomic_DNA"/>
</dbReference>
<dbReference type="GO" id="GO:0061809">
    <property type="term" value="F:NAD+ nucleosidase activity, cyclic ADP-ribose generating"/>
    <property type="evidence" value="ECO:0007669"/>
    <property type="project" value="UniProtKB-EC"/>
</dbReference>
<dbReference type="PANTHER" id="PTHR11017">
    <property type="entry name" value="LEUCINE-RICH REPEAT-CONTAINING PROTEIN"/>
    <property type="match status" value="1"/>
</dbReference>
<dbReference type="Pfam" id="PF20160">
    <property type="entry name" value="C-JID"/>
    <property type="match status" value="1"/>
</dbReference>
<keyword evidence="3" id="KW-0677">Repeat</keyword>
<evidence type="ECO:0000313" key="10">
    <source>
        <dbReference type="Proteomes" id="UP000078284"/>
    </source>
</evidence>
<evidence type="ECO:0000256" key="5">
    <source>
        <dbReference type="ARBA" id="ARBA00022821"/>
    </source>
</evidence>
<dbReference type="Proteomes" id="UP000078284">
    <property type="component" value="Chromosome 3"/>
</dbReference>
<dbReference type="InterPro" id="IPR045344">
    <property type="entry name" value="C-JID"/>
</dbReference>
<dbReference type="InterPro" id="IPR058192">
    <property type="entry name" value="WHD_ROQ1-like"/>
</dbReference>
<dbReference type="Pfam" id="PF01582">
    <property type="entry name" value="TIR"/>
    <property type="match status" value="1"/>
</dbReference>
<dbReference type="SUPFAM" id="SSF46785">
    <property type="entry name" value="Winged helix' DNA-binding domain"/>
    <property type="match status" value="1"/>
</dbReference>
<dbReference type="InterPro" id="IPR003593">
    <property type="entry name" value="AAA+_ATPase"/>
</dbReference>
<dbReference type="InterPro" id="IPR042197">
    <property type="entry name" value="Apaf_helical"/>
</dbReference>
<dbReference type="EC" id="3.2.2.6" evidence="1"/>
<proteinExistence type="predicted"/>
<dbReference type="SUPFAM" id="SSF52200">
    <property type="entry name" value="Toll/Interleukin receptor TIR domain"/>
    <property type="match status" value="1"/>
</dbReference>
<dbReference type="InterPro" id="IPR000157">
    <property type="entry name" value="TIR_dom"/>
</dbReference>
<organism evidence="9 10">
    <name type="scientific">Arabidopsis thaliana</name>
    <name type="common">Mouse-ear cress</name>
    <dbReference type="NCBI Taxonomy" id="3702"/>
    <lineage>
        <taxon>Eukaryota</taxon>
        <taxon>Viridiplantae</taxon>
        <taxon>Streptophyta</taxon>
        <taxon>Embryophyta</taxon>
        <taxon>Tracheophyta</taxon>
        <taxon>Spermatophyta</taxon>
        <taxon>Magnoliopsida</taxon>
        <taxon>eudicotyledons</taxon>
        <taxon>Gunneridae</taxon>
        <taxon>Pentapetalae</taxon>
        <taxon>rosids</taxon>
        <taxon>malvids</taxon>
        <taxon>Brassicales</taxon>
        <taxon>Brassicaceae</taxon>
        <taxon>Camelineae</taxon>
        <taxon>Arabidopsis</taxon>
    </lineage>
</organism>
<evidence type="ECO:0000313" key="9">
    <source>
        <dbReference type="EMBL" id="OAP01890.1"/>
    </source>
</evidence>
<dbReference type="FunFam" id="1.10.8.430:FF:000002">
    <property type="entry name" value="Disease resistance protein (TIR-NBS-LRR class)"/>
    <property type="match status" value="1"/>
</dbReference>
<dbReference type="Gene3D" id="3.80.10.10">
    <property type="entry name" value="Ribonuclease Inhibitor"/>
    <property type="match status" value="2"/>
</dbReference>
<reference evidence="10" key="1">
    <citation type="journal article" date="2016" name="Proc. Natl. Acad. Sci. U.S.A.">
        <title>Chromosome-level assembly of Arabidopsis thaliana Ler reveals the extent of translocation and inversion polymorphisms.</title>
        <authorList>
            <person name="Zapata L."/>
            <person name="Ding J."/>
            <person name="Willing E.M."/>
            <person name="Hartwig B."/>
            <person name="Bezdan D."/>
            <person name="Jiao W.B."/>
            <person name="Patel V."/>
            <person name="Velikkakam James G."/>
            <person name="Koornneef M."/>
            <person name="Ossowski S."/>
            <person name="Schneeberger K."/>
        </authorList>
    </citation>
    <scope>NUCLEOTIDE SEQUENCE [LARGE SCALE GENOMIC DNA]</scope>
    <source>
        <strain evidence="10">cv. Landsberg erecta</strain>
    </source>
</reference>
<evidence type="ECO:0000256" key="1">
    <source>
        <dbReference type="ARBA" id="ARBA00011982"/>
    </source>
</evidence>
<dbReference type="InterPro" id="IPR044974">
    <property type="entry name" value="Disease_R_plants"/>
</dbReference>
<dbReference type="ExpressionAtlas" id="A0A178V6K9">
    <property type="expression patterns" value="baseline and differential"/>
</dbReference>
<dbReference type="GO" id="GO:0006952">
    <property type="term" value="P:defense response"/>
    <property type="evidence" value="ECO:0007669"/>
    <property type="project" value="UniProtKB-KW"/>
</dbReference>
<dbReference type="GO" id="GO:0043531">
    <property type="term" value="F:ADP binding"/>
    <property type="evidence" value="ECO:0007669"/>
    <property type="project" value="InterPro"/>
</dbReference>
<evidence type="ECO:0000259" key="8">
    <source>
        <dbReference type="PROSITE" id="PS50104"/>
    </source>
</evidence>
<dbReference type="InterPro" id="IPR011713">
    <property type="entry name" value="Leu-rich_rpt_3"/>
</dbReference>
<keyword evidence="5" id="KW-0611">Plant defense</keyword>
<dbReference type="FunFam" id="3.40.50.10140:FF:000007">
    <property type="entry name" value="Disease resistance protein (TIR-NBS-LRR class)"/>
    <property type="match status" value="1"/>
</dbReference>
<gene>
    <name evidence="9" type="ordered locus">AXX17_At3g03260</name>
</gene>
<dbReference type="InterPro" id="IPR027417">
    <property type="entry name" value="P-loop_NTPase"/>
</dbReference>
<dbReference type="AlphaFoldDB" id="A0A178V6K9"/>
<dbReference type="Pfam" id="PF07725">
    <property type="entry name" value="LRR_3"/>
    <property type="match status" value="1"/>
</dbReference>
<comment type="catalytic activity">
    <reaction evidence="7">
        <text>NAD(+) + H2O = ADP-D-ribose + nicotinamide + H(+)</text>
        <dbReference type="Rhea" id="RHEA:16301"/>
        <dbReference type="ChEBI" id="CHEBI:15377"/>
        <dbReference type="ChEBI" id="CHEBI:15378"/>
        <dbReference type="ChEBI" id="CHEBI:17154"/>
        <dbReference type="ChEBI" id="CHEBI:57540"/>
        <dbReference type="ChEBI" id="CHEBI:57967"/>
        <dbReference type="EC" id="3.2.2.6"/>
    </reaction>
    <physiologicalReaction direction="left-to-right" evidence="7">
        <dbReference type="Rhea" id="RHEA:16302"/>
    </physiologicalReaction>
</comment>
<dbReference type="SMART" id="SM00382">
    <property type="entry name" value="AAA"/>
    <property type="match status" value="1"/>
</dbReference>
<evidence type="ECO:0000256" key="3">
    <source>
        <dbReference type="ARBA" id="ARBA00022737"/>
    </source>
</evidence>
<feature type="domain" description="TIR" evidence="8">
    <location>
        <begin position="32"/>
        <end position="196"/>
    </location>
</feature>
<keyword evidence="4" id="KW-0378">Hydrolase</keyword>
<dbReference type="PRINTS" id="PR00364">
    <property type="entry name" value="DISEASERSIST"/>
</dbReference>
<name>A0A178V6K9_ARATH</name>
<dbReference type="Gene3D" id="1.10.8.430">
    <property type="entry name" value="Helical domain of apoptotic protease-activating factors"/>
    <property type="match status" value="1"/>
</dbReference>
<dbReference type="InterPro" id="IPR032675">
    <property type="entry name" value="LRR_dom_sf"/>
</dbReference>
<evidence type="ECO:0000256" key="7">
    <source>
        <dbReference type="ARBA" id="ARBA00047304"/>
    </source>
</evidence>
<evidence type="ECO:0000256" key="6">
    <source>
        <dbReference type="ARBA" id="ARBA00023027"/>
    </source>
</evidence>
<protein>
    <recommendedName>
        <fullName evidence="1">ADP-ribosyl cyclase/cyclic ADP-ribose hydrolase</fullName>
        <ecNumber evidence="1">3.2.2.6</ecNumber>
    </recommendedName>
</protein>
<keyword evidence="2" id="KW-0433">Leucine-rich repeat</keyword>
<keyword evidence="6" id="KW-0520">NAD</keyword>
<accession>A0A178V6K9</accession>
<sequence length="1015" mass="115410">MFYRKFKYYQESKAIVSSLSLSSTPSPLSRNWKHHVFPSFHGEDVRKSFLSHILKEFRSKGIDPFIDNEIERSKSIGPELIEAIRGSRIAIVLLSRNYASSSWCLNELVEIMKCREDLAQTVMVIFYQVDPTDVKKQAGDFGKVFQKTCKGKRKEDIERWRQALAQVAQIAGYHSSNWVNEAKMIEDIATDVSNKLINSTLSRDFDDFIGLRAHMEKIEPLLCIDSNEVRMIGIWGPPGIGKTTIARFLFSQLSGSNNFQHSVFMANIRETYTIPVCSDDYNAKLQLQQKFISQIINHKDVEVTHLGVAQERLKDKKVLVVLDGVDQLVQLEAMAKETRWFGHGSRIIITTQDLKLLKAHGINHIYKVDFPPNSEALEIFCMYAFKQKYPKDGFEKLAWEVTVLAGKLPLGLRVMGSYFRGMCKQEWKNELPWLRNSLNGQLESVLKFSYDALCEKDKYLFLHIACFFNNRSVEVVEELLAHTFSNVRQGLHVLAQKSLISINSEYIEMHNLLEQLGIEIVRKKYASEPGKQSIREPGRRQFLTDARDICEVLSDDTAGSGSVIGIDLVLSKTEDELYTSERAFERMSNLQFLRVYGDRDRFYFPQSLNSISRKIRLLEWKDFPMTSLPSNFNPKFLVKLYMQRSKLEKLWEGIQELPDLSTATNLEVLYLSGCSSLVELPFTIGHATNLQILDLRGCLSLVDLPSSVGNATNLKELILANCSNLVELPLSIGNLCRLSWLNLEGCSKLKVLPININLESLDDLYLSDCSLLKTFPEISTNIKLLKLKGTAVEEVSLAIRSWSRLEELHMSYCENIKDLPHAFDIITELHLTNTDIQELGPWVKGFSRLKRLVLNGMVKLTSLPQLPDSLLFLEARNSRDLIIQTSTREVAVLPGGEVPAYFSDRATGGTMTVKLTERPLHKSLRLFKACIVLVDKIDDEAGVIHMLYVSYRIMDKQNGLIVPCIPGHRIIPLALTGHLYTFGLEADVTSNEICFELQVGDYKWGIKECGVLQLS</sequence>
<dbReference type="PROSITE" id="PS50104">
    <property type="entry name" value="TIR"/>
    <property type="match status" value="1"/>
</dbReference>
<dbReference type="Gene3D" id="3.40.50.10140">
    <property type="entry name" value="Toll/interleukin-1 receptor homology (TIR) domain"/>
    <property type="match status" value="1"/>
</dbReference>